<name>A0A085VCS3_PSESX</name>
<dbReference type="InterPro" id="IPR029063">
    <property type="entry name" value="SAM-dependent_MTases_sf"/>
</dbReference>
<keyword evidence="3" id="KW-0949">S-adenosyl-L-methionine</keyword>
<evidence type="ECO:0000313" key="5">
    <source>
        <dbReference type="EMBL" id="KFE53236.1"/>
    </source>
</evidence>
<keyword evidence="2 5" id="KW-0808">Transferase</keyword>
<dbReference type="GO" id="GO:1901052">
    <property type="term" value="P:sarcosine metabolic process"/>
    <property type="evidence" value="ECO:0007669"/>
    <property type="project" value="TreeGrafter"/>
</dbReference>
<dbReference type="EMBL" id="JPQT01000085">
    <property type="protein sequence ID" value="KFE53236.1"/>
    <property type="molecule type" value="Genomic_DNA"/>
</dbReference>
<keyword evidence="1 5" id="KW-0489">Methyltransferase</keyword>
<accession>A0A085VCS3</accession>
<evidence type="ECO:0000313" key="6">
    <source>
        <dbReference type="Proteomes" id="UP000028643"/>
    </source>
</evidence>
<evidence type="ECO:0000256" key="1">
    <source>
        <dbReference type="ARBA" id="ARBA00022603"/>
    </source>
</evidence>
<dbReference type="GO" id="GO:0032259">
    <property type="term" value="P:methylation"/>
    <property type="evidence" value="ECO:0007669"/>
    <property type="project" value="UniProtKB-KW"/>
</dbReference>
<dbReference type="Pfam" id="PF13649">
    <property type="entry name" value="Methyltransf_25"/>
    <property type="match status" value="1"/>
</dbReference>
<feature type="domain" description="Methyltransferase" evidence="4">
    <location>
        <begin position="62"/>
        <end position="159"/>
    </location>
</feature>
<dbReference type="GO" id="GO:1904047">
    <property type="term" value="F:S-adenosyl-L-methionine binding"/>
    <property type="evidence" value="ECO:0007669"/>
    <property type="project" value="TreeGrafter"/>
</dbReference>
<organism evidence="5 6">
    <name type="scientific">Pseudomonas syringae</name>
    <dbReference type="NCBI Taxonomy" id="317"/>
    <lineage>
        <taxon>Bacteria</taxon>
        <taxon>Pseudomonadati</taxon>
        <taxon>Pseudomonadota</taxon>
        <taxon>Gammaproteobacteria</taxon>
        <taxon>Pseudomonadales</taxon>
        <taxon>Pseudomonadaceae</taxon>
        <taxon>Pseudomonas</taxon>
    </lineage>
</organism>
<dbReference type="GO" id="GO:0042802">
    <property type="term" value="F:identical protein binding"/>
    <property type="evidence" value="ECO:0007669"/>
    <property type="project" value="TreeGrafter"/>
</dbReference>
<dbReference type="GO" id="GO:0017174">
    <property type="term" value="F:glycine N-methyltransferase activity"/>
    <property type="evidence" value="ECO:0007669"/>
    <property type="project" value="InterPro"/>
</dbReference>
<dbReference type="GO" id="GO:0046498">
    <property type="term" value="P:S-adenosylhomocysteine metabolic process"/>
    <property type="evidence" value="ECO:0007669"/>
    <property type="project" value="TreeGrafter"/>
</dbReference>
<dbReference type="InterPro" id="IPR014369">
    <property type="entry name" value="Gly/Sar_N_MeTrfase"/>
</dbReference>
<evidence type="ECO:0000259" key="4">
    <source>
        <dbReference type="Pfam" id="PF13649"/>
    </source>
</evidence>
<dbReference type="SUPFAM" id="SSF53335">
    <property type="entry name" value="S-adenosyl-L-methionine-dependent methyltransferases"/>
    <property type="match status" value="1"/>
</dbReference>
<protein>
    <submittedName>
        <fullName evidence="5">Methyltransferase</fullName>
    </submittedName>
</protein>
<dbReference type="PROSITE" id="PS51600">
    <property type="entry name" value="SAM_GNMT"/>
    <property type="match status" value="1"/>
</dbReference>
<dbReference type="GO" id="GO:0006730">
    <property type="term" value="P:one-carbon metabolic process"/>
    <property type="evidence" value="ECO:0007669"/>
    <property type="project" value="TreeGrafter"/>
</dbReference>
<comment type="caution">
    <text evidence="5">The sequence shown here is derived from an EMBL/GenBank/DDBJ whole genome shotgun (WGS) entry which is preliminary data.</text>
</comment>
<dbReference type="CDD" id="cd02440">
    <property type="entry name" value="AdoMet_MTases"/>
    <property type="match status" value="1"/>
</dbReference>
<evidence type="ECO:0000256" key="3">
    <source>
        <dbReference type="ARBA" id="ARBA00022691"/>
    </source>
</evidence>
<sequence>MRREGRKGHVPVGNRFGAADYATQYTRDFVSRWDELIDWDKRAAGEGSFFADLLSKLGVKTVIDVSTGSGFHAVQLQKAGFNVLACDGSPTMVERARINAKSRGLDIPILQRDWLELEPRRLGTFDAVLCLGSSLCHVFDKHDRYWVLRRFRQLLKPGGLLVVDQRNFHAIRAGRFKSSGRYYYCGRNAEVSLGQVSDQLCEFIYTFSDGACYRLQVYPILPEELKDEISDAGFFRPQSFGDFRHIYDPLDCDFIIHTAIAK</sequence>
<dbReference type="PANTHER" id="PTHR16458">
    <property type="entry name" value="GLYCINE N-METHYLTRANSFERASE"/>
    <property type="match status" value="1"/>
</dbReference>
<dbReference type="GO" id="GO:0005829">
    <property type="term" value="C:cytosol"/>
    <property type="evidence" value="ECO:0007669"/>
    <property type="project" value="TreeGrafter"/>
</dbReference>
<dbReference type="Gene3D" id="3.40.50.150">
    <property type="entry name" value="Vaccinia Virus protein VP39"/>
    <property type="match status" value="1"/>
</dbReference>
<dbReference type="GO" id="GO:0006111">
    <property type="term" value="P:regulation of gluconeogenesis"/>
    <property type="evidence" value="ECO:0007669"/>
    <property type="project" value="TreeGrafter"/>
</dbReference>
<dbReference type="Gene3D" id="3.30.46.10">
    <property type="entry name" value="Glycine N-methyltransferase, chain A, domain 1"/>
    <property type="match status" value="1"/>
</dbReference>
<dbReference type="Proteomes" id="UP000028643">
    <property type="component" value="Unassembled WGS sequence"/>
</dbReference>
<dbReference type="GO" id="GO:0051289">
    <property type="term" value="P:protein homotetramerization"/>
    <property type="evidence" value="ECO:0007669"/>
    <property type="project" value="TreeGrafter"/>
</dbReference>
<proteinExistence type="predicted"/>
<dbReference type="GO" id="GO:0016594">
    <property type="term" value="F:glycine binding"/>
    <property type="evidence" value="ECO:0007669"/>
    <property type="project" value="TreeGrafter"/>
</dbReference>
<dbReference type="InterPro" id="IPR041698">
    <property type="entry name" value="Methyltransf_25"/>
</dbReference>
<dbReference type="GO" id="GO:0046500">
    <property type="term" value="P:S-adenosylmethionine metabolic process"/>
    <property type="evidence" value="ECO:0007669"/>
    <property type="project" value="TreeGrafter"/>
</dbReference>
<dbReference type="AlphaFoldDB" id="A0A085VCS3"/>
<evidence type="ECO:0000256" key="2">
    <source>
        <dbReference type="ARBA" id="ARBA00022679"/>
    </source>
</evidence>
<dbReference type="PATRIC" id="fig|317.174.peg.1257"/>
<reference evidence="5 6" key="1">
    <citation type="submission" date="2014-07" db="EMBL/GenBank/DDBJ databases">
        <title>Draft Genome Sequences of Environmental Pseudomonas syringae strains.</title>
        <authorList>
            <person name="Baltrus D.A."/>
            <person name="Berge O."/>
            <person name="Morris C."/>
        </authorList>
    </citation>
    <scope>NUCLEOTIDE SEQUENCE [LARGE SCALE GENOMIC DNA]</scope>
    <source>
        <strain evidence="5 6">CEB003</strain>
    </source>
</reference>
<gene>
    <name evidence="5" type="ORF">IV02_06175</name>
</gene>
<dbReference type="PANTHER" id="PTHR16458:SF2">
    <property type="entry name" value="GLYCINE N-METHYLTRANSFERASE"/>
    <property type="match status" value="1"/>
</dbReference>